<name>H8Z4M7_9GAMM</name>
<dbReference type="CDD" id="cd03811">
    <property type="entry name" value="GT4_GT28_WabH-like"/>
    <property type="match status" value="1"/>
</dbReference>
<accession>H8Z4M7</accession>
<evidence type="ECO:0000313" key="3">
    <source>
        <dbReference type="EMBL" id="EIC20284.1"/>
    </source>
</evidence>
<reference evidence="4" key="1">
    <citation type="submission" date="2011-06" db="EMBL/GenBank/DDBJ databases">
        <authorList>
            <consortium name="US DOE Joint Genome Institute (JGI-PGF)"/>
            <person name="Lucas S."/>
            <person name="Han J."/>
            <person name="Lapidus A."/>
            <person name="Cheng J.-F."/>
            <person name="Goodwin L."/>
            <person name="Pitluck S."/>
            <person name="Peters L."/>
            <person name="Land M.L."/>
            <person name="Hauser L."/>
            <person name="Vogl K."/>
            <person name="Liu Z."/>
            <person name="Overmann J."/>
            <person name="Frigaard N.-U."/>
            <person name="Bryant D.A."/>
            <person name="Woyke T.J."/>
        </authorList>
    </citation>
    <scope>NUCLEOTIDE SEQUENCE [LARGE SCALE GENOMIC DNA]</scope>
    <source>
        <strain evidence="4">970</strain>
    </source>
</reference>
<protein>
    <submittedName>
        <fullName evidence="3">Glycosyltransferase</fullName>
    </submittedName>
</protein>
<dbReference type="STRING" id="631362.Thi970DRAFT_03909"/>
<dbReference type="SUPFAM" id="SSF53756">
    <property type="entry name" value="UDP-Glycosyltransferase/glycogen phosphorylase"/>
    <property type="match status" value="1"/>
</dbReference>
<dbReference type="OrthoDB" id="4611853at2"/>
<dbReference type="eggNOG" id="COG0438">
    <property type="taxonomic scope" value="Bacteria"/>
</dbReference>
<dbReference type="EMBL" id="JH603170">
    <property type="protein sequence ID" value="EIC20284.1"/>
    <property type="molecule type" value="Genomic_DNA"/>
</dbReference>
<reference evidence="3 4" key="2">
    <citation type="submission" date="2011-11" db="EMBL/GenBank/DDBJ databases">
        <authorList>
            <consortium name="US DOE Joint Genome Institute"/>
            <person name="Lucas S."/>
            <person name="Han J."/>
            <person name="Lapidus A."/>
            <person name="Cheng J.-F."/>
            <person name="Goodwin L."/>
            <person name="Pitluck S."/>
            <person name="Peters L."/>
            <person name="Ovchinnikova G."/>
            <person name="Zhang X."/>
            <person name="Detter J.C."/>
            <person name="Han C."/>
            <person name="Tapia R."/>
            <person name="Land M."/>
            <person name="Hauser L."/>
            <person name="Kyrpides N."/>
            <person name="Ivanova N."/>
            <person name="Pagani I."/>
            <person name="Vogl K."/>
            <person name="Liu Z."/>
            <person name="Overmann J."/>
            <person name="Frigaard N.-U."/>
            <person name="Bryant D."/>
            <person name="Woyke T."/>
        </authorList>
    </citation>
    <scope>NUCLEOTIDE SEQUENCE [LARGE SCALE GENOMIC DNA]</scope>
    <source>
        <strain evidence="3 4">970</strain>
    </source>
</reference>
<evidence type="ECO:0000313" key="4">
    <source>
        <dbReference type="Proteomes" id="UP000002964"/>
    </source>
</evidence>
<keyword evidence="1" id="KW-0328">Glycosyltransferase</keyword>
<sequence>MPNENLLSPQPTGDSIGHRAPVALLGFRPGPGGIPRVMLDLIDGFQRWHVPVELLLPAGDYPDFTRLASGKPPCFPLSNGKPERAHQEIQSYLAQRQPAAILSNKERTSALLADLREQGVELPATWLRIGSDLREKIRRQRFWRRAGYRASLHRAYLAADGLIANSAGVAESIESLLSRTPAARKPPLRVIANPLNLTRVQALSKEPAPHPWLADAGAPVIIGMGRLVAVKDFQTLIRAFARLRQHRRARLILFGEGRQRSMLERLIRRLGLSEDIALPGFIANPFAALSRAALFVLSSRYEGSPNVLIEALACATPCVATDCRSGPRDILEQGRLGPLVPVGHVDALASAMARTLDAPLPADTLLHAARRFDLDTSVTAYLEALGLRPENADRPE</sequence>
<proteinExistence type="predicted"/>
<dbReference type="Gene3D" id="3.40.50.2000">
    <property type="entry name" value="Glycogen Phosphorylase B"/>
    <property type="match status" value="2"/>
</dbReference>
<dbReference type="RefSeq" id="WP_009150687.1">
    <property type="nucleotide sequence ID" value="NZ_CP121471.1"/>
</dbReference>
<keyword evidence="2 3" id="KW-0808">Transferase</keyword>
<evidence type="ECO:0000256" key="1">
    <source>
        <dbReference type="ARBA" id="ARBA00022676"/>
    </source>
</evidence>
<evidence type="ECO:0000256" key="2">
    <source>
        <dbReference type="ARBA" id="ARBA00022679"/>
    </source>
</evidence>
<dbReference type="HOGENOM" id="CLU_009583_0_0_6"/>
<organism evidence="3 4">
    <name type="scientific">Thiorhodovibrio frisius</name>
    <dbReference type="NCBI Taxonomy" id="631362"/>
    <lineage>
        <taxon>Bacteria</taxon>
        <taxon>Pseudomonadati</taxon>
        <taxon>Pseudomonadota</taxon>
        <taxon>Gammaproteobacteria</taxon>
        <taxon>Chromatiales</taxon>
        <taxon>Chromatiaceae</taxon>
        <taxon>Thiorhodovibrio</taxon>
    </lineage>
</organism>
<dbReference type="PANTHER" id="PTHR12526:SF510">
    <property type="entry name" value="D-INOSITOL 3-PHOSPHATE GLYCOSYLTRANSFERASE"/>
    <property type="match status" value="1"/>
</dbReference>
<dbReference type="Proteomes" id="UP000002964">
    <property type="component" value="Unassembled WGS sequence"/>
</dbReference>
<dbReference type="GO" id="GO:0016757">
    <property type="term" value="F:glycosyltransferase activity"/>
    <property type="evidence" value="ECO:0007669"/>
    <property type="project" value="UniProtKB-KW"/>
</dbReference>
<dbReference type="AlphaFoldDB" id="H8Z4M7"/>
<dbReference type="Pfam" id="PF13692">
    <property type="entry name" value="Glyco_trans_1_4"/>
    <property type="match status" value="1"/>
</dbReference>
<dbReference type="PANTHER" id="PTHR12526">
    <property type="entry name" value="GLYCOSYLTRANSFERASE"/>
    <property type="match status" value="1"/>
</dbReference>
<gene>
    <name evidence="3" type="ORF">Thi970DRAFT_03909</name>
</gene>
<keyword evidence="4" id="KW-1185">Reference proteome</keyword>